<keyword evidence="1" id="KW-0472">Membrane</keyword>
<feature type="transmembrane region" description="Helical" evidence="1">
    <location>
        <begin position="95"/>
        <end position="114"/>
    </location>
</feature>
<feature type="transmembrane region" description="Helical" evidence="1">
    <location>
        <begin position="239"/>
        <end position="258"/>
    </location>
</feature>
<name>J0WX63_AURST</name>
<protein>
    <recommendedName>
        <fullName evidence="2">Acyltransferase 3 domain-containing protein</fullName>
    </recommendedName>
</protein>
<evidence type="ECO:0000256" key="1">
    <source>
        <dbReference type="SAM" id="Phobius"/>
    </source>
</evidence>
<dbReference type="PANTHER" id="PTHR36927:SF4">
    <property type="entry name" value="BLR5718 PROTEIN"/>
    <property type="match status" value="1"/>
</dbReference>
<organism evidence="3 4">
    <name type="scientific">Auricularia subglabra (strain TFB-10046 / SS5)</name>
    <name type="common">White-rot fungus</name>
    <name type="synonym">Auricularia delicata (strain TFB10046)</name>
    <dbReference type="NCBI Taxonomy" id="717982"/>
    <lineage>
        <taxon>Eukaryota</taxon>
        <taxon>Fungi</taxon>
        <taxon>Dikarya</taxon>
        <taxon>Basidiomycota</taxon>
        <taxon>Agaricomycotina</taxon>
        <taxon>Agaricomycetes</taxon>
        <taxon>Auriculariales</taxon>
        <taxon>Auriculariaceae</taxon>
        <taxon>Auricularia</taxon>
    </lineage>
</organism>
<proteinExistence type="predicted"/>
<evidence type="ECO:0000259" key="2">
    <source>
        <dbReference type="Pfam" id="PF01757"/>
    </source>
</evidence>
<dbReference type="KEGG" id="adl:AURDEDRAFT_115453"/>
<dbReference type="Proteomes" id="UP000006514">
    <property type="component" value="Unassembled WGS sequence"/>
</dbReference>
<evidence type="ECO:0000313" key="4">
    <source>
        <dbReference type="Proteomes" id="UP000006514"/>
    </source>
</evidence>
<evidence type="ECO:0000313" key="3">
    <source>
        <dbReference type="EMBL" id="EJD41325.1"/>
    </source>
</evidence>
<dbReference type="eggNOG" id="ENOG502S9Z5">
    <property type="taxonomic scope" value="Eukaryota"/>
</dbReference>
<dbReference type="GO" id="GO:0016747">
    <property type="term" value="F:acyltransferase activity, transferring groups other than amino-acyl groups"/>
    <property type="evidence" value="ECO:0007669"/>
    <property type="project" value="InterPro"/>
</dbReference>
<dbReference type="PANTHER" id="PTHR36927">
    <property type="entry name" value="BLR4337 PROTEIN"/>
    <property type="match status" value="1"/>
</dbReference>
<feature type="transmembrane region" description="Helical" evidence="1">
    <location>
        <begin position="354"/>
        <end position="374"/>
    </location>
</feature>
<feature type="transmembrane region" description="Helical" evidence="1">
    <location>
        <begin position="38"/>
        <end position="61"/>
    </location>
</feature>
<feature type="transmembrane region" description="Helical" evidence="1">
    <location>
        <begin position="278"/>
        <end position="299"/>
    </location>
</feature>
<keyword evidence="1" id="KW-0812">Transmembrane</keyword>
<feature type="transmembrane region" description="Helical" evidence="1">
    <location>
        <begin position="320"/>
        <end position="342"/>
    </location>
</feature>
<feature type="transmembrane region" description="Helical" evidence="1">
    <location>
        <begin position="7"/>
        <end position="23"/>
    </location>
</feature>
<dbReference type="EMBL" id="JH687793">
    <property type="protein sequence ID" value="EJD41325.1"/>
    <property type="molecule type" value="Genomic_DNA"/>
</dbReference>
<feature type="domain" description="Acyltransferase 3" evidence="2">
    <location>
        <begin position="1"/>
        <end position="366"/>
    </location>
</feature>
<dbReference type="InterPro" id="IPR050623">
    <property type="entry name" value="Glucan_succinyl_AcylTrfase"/>
</dbReference>
<keyword evidence="1" id="KW-1133">Transmembrane helix</keyword>
<dbReference type="OrthoDB" id="4141464at2759"/>
<feature type="transmembrane region" description="Helical" evidence="1">
    <location>
        <begin position="196"/>
        <end position="219"/>
    </location>
</feature>
<gene>
    <name evidence="3" type="ORF">AURDEDRAFT_115453</name>
</gene>
<keyword evidence="4" id="KW-1185">Reference proteome</keyword>
<dbReference type="InParanoid" id="J0WX63"/>
<dbReference type="OMA" id="MFLVHYP"/>
<dbReference type="InterPro" id="IPR002656">
    <property type="entry name" value="Acyl_transf_3_dom"/>
</dbReference>
<dbReference type="Pfam" id="PF01757">
    <property type="entry name" value="Acyl_transf_3"/>
    <property type="match status" value="1"/>
</dbReference>
<sequence length="381" mass="41418">MDTLRTFMTGLVIYFHIAIVYGGEGEWPYVEATKKDPVLTLFIALCQSFFMAAFFIISGYFSSVSLKRILAKARKAGQGRADAGWSFFKRRLLRLGVPSILYTLIGHTLALAWARGETPNLHFFKSYLAEQRASPGVRGPLWYCATTLAFDALYALHAALGLPDLPIGRYTPPLLLLSEPLFSFVWRQVFPLGSAFVPLGMSPAYLPQYLLAYFVGVFLSERPHLMFPPSDTPAADRKWTSPVPALGLFAAWSAFALSHAPTRALLSDASPLYARWSWGAAALVYAIWNELGFAALTHATMRGAQLWSDALRGGAAQGTLARLAFGAYLVHGPICTLVPANMRGLELAPVPKTLVVGTICTALSFLGAAGLLRIPGASKIV</sequence>
<accession>J0WX63</accession>
<dbReference type="AlphaFoldDB" id="J0WX63"/>
<reference evidence="4" key="1">
    <citation type="journal article" date="2012" name="Science">
        <title>The Paleozoic origin of enzymatic lignin decomposition reconstructed from 31 fungal genomes.</title>
        <authorList>
            <person name="Floudas D."/>
            <person name="Binder M."/>
            <person name="Riley R."/>
            <person name="Barry K."/>
            <person name="Blanchette R.A."/>
            <person name="Henrissat B."/>
            <person name="Martinez A.T."/>
            <person name="Otillar R."/>
            <person name="Spatafora J.W."/>
            <person name="Yadav J.S."/>
            <person name="Aerts A."/>
            <person name="Benoit I."/>
            <person name="Boyd A."/>
            <person name="Carlson A."/>
            <person name="Copeland A."/>
            <person name="Coutinho P.M."/>
            <person name="de Vries R.P."/>
            <person name="Ferreira P."/>
            <person name="Findley K."/>
            <person name="Foster B."/>
            <person name="Gaskell J."/>
            <person name="Glotzer D."/>
            <person name="Gorecki P."/>
            <person name="Heitman J."/>
            <person name="Hesse C."/>
            <person name="Hori C."/>
            <person name="Igarashi K."/>
            <person name="Jurgens J.A."/>
            <person name="Kallen N."/>
            <person name="Kersten P."/>
            <person name="Kohler A."/>
            <person name="Kuees U."/>
            <person name="Kumar T.K.A."/>
            <person name="Kuo A."/>
            <person name="LaButti K."/>
            <person name="Larrondo L.F."/>
            <person name="Lindquist E."/>
            <person name="Ling A."/>
            <person name="Lombard V."/>
            <person name="Lucas S."/>
            <person name="Lundell T."/>
            <person name="Martin R."/>
            <person name="McLaughlin D.J."/>
            <person name="Morgenstern I."/>
            <person name="Morin E."/>
            <person name="Murat C."/>
            <person name="Nagy L.G."/>
            <person name="Nolan M."/>
            <person name="Ohm R.A."/>
            <person name="Patyshakuliyeva A."/>
            <person name="Rokas A."/>
            <person name="Ruiz-Duenas F.J."/>
            <person name="Sabat G."/>
            <person name="Salamov A."/>
            <person name="Samejima M."/>
            <person name="Schmutz J."/>
            <person name="Slot J.C."/>
            <person name="St John F."/>
            <person name="Stenlid J."/>
            <person name="Sun H."/>
            <person name="Sun S."/>
            <person name="Syed K."/>
            <person name="Tsang A."/>
            <person name="Wiebenga A."/>
            <person name="Young D."/>
            <person name="Pisabarro A."/>
            <person name="Eastwood D.C."/>
            <person name="Martin F."/>
            <person name="Cullen D."/>
            <person name="Grigoriev I.V."/>
            <person name="Hibbett D.S."/>
        </authorList>
    </citation>
    <scope>NUCLEOTIDE SEQUENCE [LARGE SCALE GENOMIC DNA]</scope>
    <source>
        <strain evidence="4">TFB10046</strain>
    </source>
</reference>